<gene>
    <name evidence="1" type="ORF">NXW97_24370</name>
</gene>
<dbReference type="AlphaFoldDB" id="A0AAW5P3N5"/>
<name>A0AAW5P3N5_9BACE</name>
<evidence type="ECO:0000313" key="2">
    <source>
        <dbReference type="Proteomes" id="UP001204548"/>
    </source>
</evidence>
<evidence type="ECO:0000313" key="1">
    <source>
        <dbReference type="EMBL" id="MCS2795085.1"/>
    </source>
</evidence>
<organism evidence="1 2">
    <name type="scientific">Bacteroides faecis</name>
    <dbReference type="NCBI Taxonomy" id="674529"/>
    <lineage>
        <taxon>Bacteria</taxon>
        <taxon>Pseudomonadati</taxon>
        <taxon>Bacteroidota</taxon>
        <taxon>Bacteroidia</taxon>
        <taxon>Bacteroidales</taxon>
        <taxon>Bacteroidaceae</taxon>
        <taxon>Bacteroides</taxon>
    </lineage>
</organism>
<dbReference type="RefSeq" id="WP_258991030.1">
    <property type="nucleotide sequence ID" value="NZ_JANUTS010000003.1"/>
</dbReference>
<reference evidence="1" key="1">
    <citation type="submission" date="2022-08" db="EMBL/GenBank/DDBJ databases">
        <title>Genome Sequencing of Bacteroides fragilis Group Isolates with Nanopore Technology.</title>
        <authorList>
            <person name="Tisza M.J."/>
            <person name="Smith D."/>
            <person name="Dekker J.P."/>
        </authorList>
    </citation>
    <scope>NUCLEOTIDE SEQUENCE</scope>
    <source>
        <strain evidence="1">BFG-351</strain>
    </source>
</reference>
<sequence>MAVQNGSGSFNGAQRLYVADITKNPNANSMSDGFIFDSQQGNTIGNADVPGGVPGSGYTATGYTSPWAFDGVSSVLGENIPCTGDVIFAKSQDGLAVQVYMLTTDHGLIAFELTKFKGP</sequence>
<protein>
    <submittedName>
        <fullName evidence="1">Uncharacterized protein</fullName>
    </submittedName>
</protein>
<dbReference type="Proteomes" id="UP001204548">
    <property type="component" value="Unassembled WGS sequence"/>
</dbReference>
<proteinExistence type="predicted"/>
<accession>A0AAW5P3N5</accession>
<comment type="caution">
    <text evidence="1">The sequence shown here is derived from an EMBL/GenBank/DDBJ whole genome shotgun (WGS) entry which is preliminary data.</text>
</comment>
<dbReference type="EMBL" id="JANUTS010000003">
    <property type="protein sequence ID" value="MCS2795085.1"/>
    <property type="molecule type" value="Genomic_DNA"/>
</dbReference>